<dbReference type="AlphaFoldDB" id="A0A835QY80"/>
<dbReference type="CDD" id="cd02645">
    <property type="entry name" value="R3H_AAA"/>
    <property type="match status" value="1"/>
</dbReference>
<reference evidence="3 4" key="1">
    <citation type="journal article" date="2020" name="Nat. Food">
        <title>A phased Vanilla planifolia genome enables genetic improvement of flavour and production.</title>
        <authorList>
            <person name="Hasing T."/>
            <person name="Tang H."/>
            <person name="Brym M."/>
            <person name="Khazi F."/>
            <person name="Huang T."/>
            <person name="Chambers A.H."/>
        </authorList>
    </citation>
    <scope>NUCLEOTIDE SEQUENCE [LARGE SCALE GENOMIC DNA]</scope>
    <source>
        <tissue evidence="3">Leaf</tissue>
    </source>
</reference>
<feature type="domain" description="Phosphotyrosine protein phosphatase" evidence="2">
    <location>
        <begin position="175"/>
        <end position="239"/>
    </location>
</feature>
<feature type="compositionally biased region" description="Polar residues" evidence="1">
    <location>
        <begin position="146"/>
        <end position="157"/>
    </location>
</feature>
<dbReference type="InterPro" id="IPR058670">
    <property type="entry name" value="PTPase_dom"/>
</dbReference>
<dbReference type="InterPro" id="IPR034081">
    <property type="entry name" value="R3H_AAA"/>
</dbReference>
<comment type="caution">
    <text evidence="3">The sequence shown here is derived from an EMBL/GenBank/DDBJ whole genome shotgun (WGS) entry which is preliminary data.</text>
</comment>
<dbReference type="Proteomes" id="UP000636800">
    <property type="component" value="Chromosome 5"/>
</dbReference>
<dbReference type="PANTHER" id="PTHR20953">
    <property type="entry name" value="KINASE-RELATED"/>
    <property type="match status" value="1"/>
</dbReference>
<gene>
    <name evidence="3" type="ORF">HPP92_010244</name>
</gene>
<dbReference type="PANTHER" id="PTHR20953:SF14">
    <property type="entry name" value="PROTEIN SEEDLING PLASTID DEVELOPMENT 1"/>
    <property type="match status" value="1"/>
</dbReference>
<evidence type="ECO:0000313" key="3">
    <source>
        <dbReference type="EMBL" id="KAG0479386.1"/>
    </source>
</evidence>
<proteinExistence type="predicted"/>
<keyword evidence="4" id="KW-1185">Reference proteome</keyword>
<evidence type="ECO:0000256" key="1">
    <source>
        <dbReference type="SAM" id="MobiDB-lite"/>
    </source>
</evidence>
<accession>A0A835QY80</accession>
<feature type="region of interest" description="Disordered" evidence="1">
    <location>
        <begin position="139"/>
        <end position="158"/>
    </location>
</feature>
<organism evidence="3 4">
    <name type="scientific">Vanilla planifolia</name>
    <name type="common">Vanilla</name>
    <dbReference type="NCBI Taxonomy" id="51239"/>
    <lineage>
        <taxon>Eukaryota</taxon>
        <taxon>Viridiplantae</taxon>
        <taxon>Streptophyta</taxon>
        <taxon>Embryophyta</taxon>
        <taxon>Tracheophyta</taxon>
        <taxon>Spermatophyta</taxon>
        <taxon>Magnoliopsida</taxon>
        <taxon>Liliopsida</taxon>
        <taxon>Asparagales</taxon>
        <taxon>Orchidaceae</taxon>
        <taxon>Vanilloideae</taxon>
        <taxon>Vanilleae</taxon>
        <taxon>Vanilla</taxon>
    </lineage>
</organism>
<evidence type="ECO:0000259" key="2">
    <source>
        <dbReference type="Pfam" id="PF25516"/>
    </source>
</evidence>
<evidence type="ECO:0000313" key="4">
    <source>
        <dbReference type="Proteomes" id="UP000636800"/>
    </source>
</evidence>
<dbReference type="OrthoDB" id="694090at2759"/>
<dbReference type="Pfam" id="PF25516">
    <property type="entry name" value="PTPase"/>
    <property type="match status" value="1"/>
</dbReference>
<dbReference type="EMBL" id="JADCNL010000005">
    <property type="protein sequence ID" value="KAG0479386.1"/>
    <property type="molecule type" value="Genomic_DNA"/>
</dbReference>
<name>A0A835QY80_VANPL</name>
<protein>
    <recommendedName>
        <fullName evidence="2">Phosphotyrosine protein phosphatase domain-containing protein</fullName>
    </recommendedName>
</protein>
<sequence length="301" mass="34177">MEMFLTPGIGRARRMQVPNVMMQHNVKLEALAATTIAQRGVQLVGTAHGITIESIIKNPSLQVLSVTLGDDEAKEKEKFITNWKPLWMQFASDIHVFEPEFTVHLFDEFTVITAIPKVCFLNPFPVPDVNFEGQPSFTRTVKEDPQTSPEHASSYVSRHNKHSKLSDWMIAPILVYVYRISEAVLLQVAKVMGLEDKVDTTNDIRMANVVVASNSEMKENPWIRSMAKYYQLPVFVIKEVRLVIEYIVIPGGEPVELLPRCSEIIARQLELIESYQLAAEKSGTELNSRLQILPMKINRKE</sequence>